<feature type="domain" description="FAD dependent oxidoreductase" evidence="2">
    <location>
        <begin position="6"/>
        <end position="344"/>
    </location>
</feature>
<protein>
    <submittedName>
        <fullName evidence="3">Sarcosine oxidase</fullName>
    </submittedName>
</protein>
<evidence type="ECO:0000313" key="4">
    <source>
        <dbReference type="Proteomes" id="UP000258927"/>
    </source>
</evidence>
<organism evidence="3 4">
    <name type="scientific">Maritalea myrionectae</name>
    <dbReference type="NCBI Taxonomy" id="454601"/>
    <lineage>
        <taxon>Bacteria</taxon>
        <taxon>Pseudomonadati</taxon>
        <taxon>Pseudomonadota</taxon>
        <taxon>Alphaproteobacteria</taxon>
        <taxon>Hyphomicrobiales</taxon>
        <taxon>Devosiaceae</taxon>
        <taxon>Maritalea</taxon>
    </lineage>
</organism>
<keyword evidence="4" id="KW-1185">Reference proteome</keyword>
<proteinExistence type="predicted"/>
<dbReference type="GO" id="GO:0005737">
    <property type="term" value="C:cytoplasm"/>
    <property type="evidence" value="ECO:0007669"/>
    <property type="project" value="TreeGrafter"/>
</dbReference>
<name>A0A2R4MDG8_9HYPH</name>
<dbReference type="InterPro" id="IPR036188">
    <property type="entry name" value="FAD/NAD-bd_sf"/>
</dbReference>
<dbReference type="EMBL" id="CP021330">
    <property type="protein sequence ID" value="AVX03919.1"/>
    <property type="molecule type" value="Genomic_DNA"/>
</dbReference>
<dbReference type="PANTHER" id="PTHR13847:SF287">
    <property type="entry name" value="FAD-DEPENDENT OXIDOREDUCTASE DOMAIN-CONTAINING PROTEIN 1"/>
    <property type="match status" value="1"/>
</dbReference>
<dbReference type="Pfam" id="PF01266">
    <property type="entry name" value="DAO"/>
    <property type="match status" value="1"/>
</dbReference>
<dbReference type="STRING" id="1122213.GCA_000423365_01405"/>
<gene>
    <name evidence="3" type="ORF">MXMO3_01389</name>
</gene>
<dbReference type="AlphaFoldDB" id="A0A2R4MDG8"/>
<dbReference type="GO" id="GO:0016491">
    <property type="term" value="F:oxidoreductase activity"/>
    <property type="evidence" value="ECO:0007669"/>
    <property type="project" value="UniProtKB-KW"/>
</dbReference>
<evidence type="ECO:0000256" key="1">
    <source>
        <dbReference type="ARBA" id="ARBA00023002"/>
    </source>
</evidence>
<dbReference type="Proteomes" id="UP000258927">
    <property type="component" value="Chromosome"/>
</dbReference>
<evidence type="ECO:0000259" key="2">
    <source>
        <dbReference type="Pfam" id="PF01266"/>
    </source>
</evidence>
<dbReference type="RefSeq" id="WP_162889163.1">
    <property type="nucleotide sequence ID" value="NZ_CP021330.1"/>
</dbReference>
<dbReference type="SUPFAM" id="SSF51905">
    <property type="entry name" value="FAD/NAD(P)-binding domain"/>
    <property type="match status" value="1"/>
</dbReference>
<evidence type="ECO:0000313" key="3">
    <source>
        <dbReference type="EMBL" id="AVX03919.1"/>
    </source>
</evidence>
<keyword evidence="1" id="KW-0560">Oxidoreductase</keyword>
<reference evidence="3 4" key="1">
    <citation type="submission" date="2017-05" db="EMBL/GenBank/DDBJ databases">
        <title>Genome Analysis of Maritalea myrionectae HL2708#5.</title>
        <authorList>
            <consortium name="Cotde Inc.-PKNU"/>
            <person name="Jang D."/>
            <person name="Oh H.-M."/>
        </authorList>
    </citation>
    <scope>NUCLEOTIDE SEQUENCE [LARGE SCALE GENOMIC DNA]</scope>
    <source>
        <strain evidence="3 4">HL2708#5</strain>
    </source>
</reference>
<dbReference type="KEGG" id="mmyr:MXMO3_01389"/>
<accession>A0A2R4MDG8</accession>
<dbReference type="InterPro" id="IPR006076">
    <property type="entry name" value="FAD-dep_OxRdtase"/>
</dbReference>
<dbReference type="Gene3D" id="3.50.50.60">
    <property type="entry name" value="FAD/NAD(P)-binding domain"/>
    <property type="match status" value="1"/>
</dbReference>
<dbReference type="PANTHER" id="PTHR13847">
    <property type="entry name" value="SARCOSINE DEHYDROGENASE-RELATED"/>
    <property type="match status" value="1"/>
</dbReference>
<sequence>MAEKYDVAIVGAGIAAAGIGAQLAQRGLKIVLLESEDRPGVHSTGRSAAIFVQNYGNDTIRALSRASFQYFQNPPKEIFDYSVLGDRGILFVANEAHKPHLDELLAAGEGLIPISVEQAIEMMPLLNKEQLVAAAHEPNAKDLDVAGLHQGWLKQIKQNGGEVRTDSEVLSGSNASGHWVLETKSGPVEADKIVNAAGAWGDVVAERCGVRPVGLQPKRRSIGVLPSPQPEQSMHWPMLVDAGETWYMKPDAGQFLVSPADEDLVEPHDAFVDDMVLAEGLFRFEEMMNFEVTRLEHSWAGLRVFPPDGTPISGYSADQKGFFWLAGQGGYGIQTSAALSELAACQLMEVELPTFAEQWLVDSLSPARFEH</sequence>
<dbReference type="Gene3D" id="3.30.9.10">
    <property type="entry name" value="D-Amino Acid Oxidase, subunit A, domain 2"/>
    <property type="match status" value="1"/>
</dbReference>